<dbReference type="EMBL" id="QKNX01000005">
    <property type="protein sequence ID" value="TKR25138.1"/>
    <property type="molecule type" value="Genomic_DNA"/>
</dbReference>
<dbReference type="Pfam" id="PF04214">
    <property type="entry name" value="DUF411"/>
    <property type="match status" value="1"/>
</dbReference>
<evidence type="ECO:0008006" key="3">
    <source>
        <dbReference type="Google" id="ProtNLM"/>
    </source>
</evidence>
<comment type="caution">
    <text evidence="1">The sequence shown here is derived from an EMBL/GenBank/DDBJ whole genome shotgun (WGS) entry which is preliminary data.</text>
</comment>
<proteinExistence type="predicted"/>
<dbReference type="RefSeq" id="WP_137277152.1">
    <property type="nucleotide sequence ID" value="NZ_QKNX01000005.1"/>
</dbReference>
<dbReference type="InterPro" id="IPR007332">
    <property type="entry name" value="DUF411"/>
</dbReference>
<evidence type="ECO:0000313" key="1">
    <source>
        <dbReference type="EMBL" id="TKR25138.1"/>
    </source>
</evidence>
<accession>A0A4U5JBC6</accession>
<reference evidence="1 2" key="1">
    <citation type="submission" date="2019-04" db="EMBL/GenBank/DDBJ databases">
        <title>Natronomonas sp. F20-122 a newhaloarchaeon isolated from a saline saltern of Isla Bacuta, Huelva, Spain.</title>
        <authorList>
            <person name="Duran-Viseras A."/>
            <person name="Sanchez-Porro C."/>
            <person name="Ventosa A."/>
        </authorList>
    </citation>
    <scope>NUCLEOTIDE SEQUENCE [LARGE SCALE GENOMIC DNA]</scope>
    <source>
        <strain evidence="1 2">F20-122</strain>
    </source>
</reference>
<dbReference type="Proteomes" id="UP000308037">
    <property type="component" value="Unassembled WGS sequence"/>
</dbReference>
<organism evidence="1 2">
    <name type="scientific">Natronomonas salsuginis</name>
    <dbReference type="NCBI Taxonomy" id="2217661"/>
    <lineage>
        <taxon>Archaea</taxon>
        <taxon>Methanobacteriati</taxon>
        <taxon>Methanobacteriota</taxon>
        <taxon>Stenosarchaea group</taxon>
        <taxon>Halobacteria</taxon>
        <taxon>Halobacteriales</taxon>
        <taxon>Natronomonadaceae</taxon>
        <taxon>Natronomonas</taxon>
    </lineage>
</organism>
<keyword evidence="2" id="KW-1185">Reference proteome</keyword>
<gene>
    <name evidence="1" type="ORF">DM868_12370</name>
</gene>
<name>A0A4U5JBC6_9EURY</name>
<dbReference type="OrthoDB" id="262137at2157"/>
<evidence type="ECO:0000313" key="2">
    <source>
        <dbReference type="Proteomes" id="UP000308037"/>
    </source>
</evidence>
<protein>
    <recommendedName>
        <fullName evidence="3">CopG family transcriptional regulator</fullName>
    </recommendedName>
</protein>
<sequence length="74" mass="7613">MNQSYHTLVLDEYVVEGHVPDEVIAAMLNENPAIDGISLPGMPAGSPGMGGTKSGSFTVYALGGGKTGEVYAEI</sequence>
<dbReference type="AlphaFoldDB" id="A0A4U5JBC6"/>